<organism evidence="2 3">
    <name type="scientific">Mucilaginibacter limnophilus</name>
    <dbReference type="NCBI Taxonomy" id="1932778"/>
    <lineage>
        <taxon>Bacteria</taxon>
        <taxon>Pseudomonadati</taxon>
        <taxon>Bacteroidota</taxon>
        <taxon>Sphingobacteriia</taxon>
        <taxon>Sphingobacteriales</taxon>
        <taxon>Sphingobacteriaceae</taxon>
        <taxon>Mucilaginibacter</taxon>
    </lineage>
</organism>
<name>A0A3S2UJL8_9SPHI</name>
<reference evidence="2 3" key="1">
    <citation type="submission" date="2019-01" db="EMBL/GenBank/DDBJ databases">
        <authorList>
            <person name="Chen W.-M."/>
        </authorList>
    </citation>
    <scope>NUCLEOTIDE SEQUENCE [LARGE SCALE GENOMIC DNA]</scope>
    <source>
        <strain evidence="2 3">YBJ-36</strain>
    </source>
</reference>
<feature type="transmembrane region" description="Helical" evidence="1">
    <location>
        <begin position="44"/>
        <end position="62"/>
    </location>
</feature>
<dbReference type="RefSeq" id="WP_127707086.1">
    <property type="nucleotide sequence ID" value="NZ_SACK01000008.1"/>
</dbReference>
<evidence type="ECO:0000313" key="2">
    <source>
        <dbReference type="EMBL" id="RVT98465.1"/>
    </source>
</evidence>
<gene>
    <name evidence="2" type="ORF">EOD41_16890</name>
</gene>
<comment type="caution">
    <text evidence="2">The sequence shown here is derived from an EMBL/GenBank/DDBJ whole genome shotgun (WGS) entry which is preliminary data.</text>
</comment>
<keyword evidence="1" id="KW-1133">Transmembrane helix</keyword>
<protein>
    <submittedName>
        <fullName evidence="2">Uncharacterized protein</fullName>
    </submittedName>
</protein>
<evidence type="ECO:0000313" key="3">
    <source>
        <dbReference type="Proteomes" id="UP000282759"/>
    </source>
</evidence>
<dbReference type="AlphaFoldDB" id="A0A3S2UJL8"/>
<proteinExistence type="predicted"/>
<dbReference type="Proteomes" id="UP000282759">
    <property type="component" value="Unassembled WGS sequence"/>
</dbReference>
<feature type="transmembrane region" description="Helical" evidence="1">
    <location>
        <begin position="12"/>
        <end position="32"/>
    </location>
</feature>
<evidence type="ECO:0000256" key="1">
    <source>
        <dbReference type="SAM" id="Phobius"/>
    </source>
</evidence>
<keyword evidence="1" id="KW-0472">Membrane</keyword>
<dbReference type="EMBL" id="SACK01000008">
    <property type="protein sequence ID" value="RVT98465.1"/>
    <property type="molecule type" value="Genomic_DNA"/>
</dbReference>
<accession>A0A3S2UJL8</accession>
<sequence length="71" mass="8110">MKEADKKSEEKQAVFLFWIHLALLLSTFGLTIKALDDGSVLKKICLSTGLILFLSLTVLLFLRMRRIQKSQ</sequence>
<keyword evidence="1" id="KW-0812">Transmembrane</keyword>
<keyword evidence="3" id="KW-1185">Reference proteome</keyword>